<dbReference type="EMBL" id="MLKD01000006">
    <property type="protein sequence ID" value="OQE25358.1"/>
    <property type="molecule type" value="Genomic_DNA"/>
</dbReference>
<proteinExistence type="predicted"/>
<keyword evidence="1" id="KW-0597">Phosphoprotein</keyword>
<dbReference type="OrthoDB" id="5599269at2759"/>
<dbReference type="InterPro" id="IPR027267">
    <property type="entry name" value="AH/BAR_dom_sf"/>
</dbReference>
<dbReference type="Gene3D" id="1.20.1270.60">
    <property type="entry name" value="Arfaptin homology (AH) domain/BAR domain"/>
    <property type="match status" value="1"/>
</dbReference>
<comment type="caution">
    <text evidence="3">The sequence shown here is derived from an EMBL/GenBank/DDBJ whole genome shotgun (WGS) entry which is preliminary data.</text>
</comment>
<dbReference type="STRING" id="303698.A0A1V6TG56"/>
<feature type="compositionally biased region" description="Polar residues" evidence="2">
    <location>
        <begin position="273"/>
        <end position="289"/>
    </location>
</feature>
<protein>
    <recommendedName>
        <fullName evidence="5">Sphingolipid long chain base-responsive protein LSP1</fullName>
    </recommendedName>
</protein>
<dbReference type="InterPro" id="IPR028245">
    <property type="entry name" value="PIL1/LSP1"/>
</dbReference>
<dbReference type="GO" id="GO:0070941">
    <property type="term" value="P:eisosome assembly"/>
    <property type="evidence" value="ECO:0007669"/>
    <property type="project" value="TreeGrafter"/>
</dbReference>
<dbReference type="GO" id="GO:0006897">
    <property type="term" value="P:endocytosis"/>
    <property type="evidence" value="ECO:0007669"/>
    <property type="project" value="TreeGrafter"/>
</dbReference>
<dbReference type="FunFam" id="1.20.1270.60:FF:000005">
    <property type="entry name" value="Sphingolipid long chain base-responsive pil1"/>
    <property type="match status" value="1"/>
</dbReference>
<feature type="compositionally biased region" description="Basic and acidic residues" evidence="2">
    <location>
        <begin position="290"/>
        <end position="302"/>
    </location>
</feature>
<dbReference type="GO" id="GO:0005886">
    <property type="term" value="C:plasma membrane"/>
    <property type="evidence" value="ECO:0007669"/>
    <property type="project" value="TreeGrafter"/>
</dbReference>
<organism evidence="3 4">
    <name type="scientific">Penicillium steckii</name>
    <dbReference type="NCBI Taxonomy" id="303698"/>
    <lineage>
        <taxon>Eukaryota</taxon>
        <taxon>Fungi</taxon>
        <taxon>Dikarya</taxon>
        <taxon>Ascomycota</taxon>
        <taxon>Pezizomycotina</taxon>
        <taxon>Eurotiomycetes</taxon>
        <taxon>Eurotiomycetidae</taxon>
        <taxon>Eurotiales</taxon>
        <taxon>Aspergillaceae</taxon>
        <taxon>Penicillium</taxon>
    </lineage>
</organism>
<reference evidence="4" key="1">
    <citation type="journal article" date="2017" name="Nat. Microbiol.">
        <title>Global analysis of biosynthetic gene clusters reveals vast potential of secondary metabolite production in Penicillium species.</title>
        <authorList>
            <person name="Nielsen J.C."/>
            <person name="Grijseels S."/>
            <person name="Prigent S."/>
            <person name="Ji B."/>
            <person name="Dainat J."/>
            <person name="Nielsen K.F."/>
            <person name="Frisvad J.C."/>
            <person name="Workman M."/>
            <person name="Nielsen J."/>
        </authorList>
    </citation>
    <scope>NUCLEOTIDE SEQUENCE [LARGE SCALE GENOMIC DNA]</scope>
    <source>
        <strain evidence="4">IBT 24891</strain>
    </source>
</reference>
<keyword evidence="4" id="KW-1185">Reference proteome</keyword>
<dbReference type="GO" id="GO:0036286">
    <property type="term" value="C:eisosome filament"/>
    <property type="evidence" value="ECO:0007669"/>
    <property type="project" value="TreeGrafter"/>
</dbReference>
<feature type="region of interest" description="Disordered" evidence="2">
    <location>
        <begin position="258"/>
        <end position="309"/>
    </location>
</feature>
<dbReference type="Proteomes" id="UP000191285">
    <property type="component" value="Unassembled WGS sequence"/>
</dbReference>
<dbReference type="Pfam" id="PF13805">
    <property type="entry name" value="Pil1"/>
    <property type="match status" value="1"/>
</dbReference>
<evidence type="ECO:0008006" key="5">
    <source>
        <dbReference type="Google" id="ProtNLM"/>
    </source>
</evidence>
<name>A0A1V6TG56_9EURO</name>
<evidence type="ECO:0000313" key="4">
    <source>
        <dbReference type="Proteomes" id="UP000191285"/>
    </source>
</evidence>
<dbReference type="PANTHER" id="PTHR31962">
    <property type="entry name" value="SPHINGOLIPID LONG CHAIN BASE-RESPONSIVE PROTEIN PIL1"/>
    <property type="match status" value="1"/>
</dbReference>
<evidence type="ECO:0000256" key="1">
    <source>
        <dbReference type="ARBA" id="ARBA00022553"/>
    </source>
</evidence>
<gene>
    <name evidence="3" type="ORF">PENSTE_c006G02568</name>
</gene>
<sequence>MPMAMNRALSIRSRRDRENTGGRHRFSISTFRGIQAPELSRKLSRLIKSENNAIGAYEAAGRERGSIAAQLSDWGESTEDDAVSDISDKLGVMLAEIGEQEDLYAQNLEDSRGVLKHIRNMEASVQPSRDQRQKVTDEIAKLKYKDPNSPRLTTLEHELVRAEAQNLVAEAQLSNTTRTKLKEAYDIQLAATIERAEKQIILARHARRLLNYIDDSAVVPGDARPAYDHELHARQVLEDAETDLRAWEPSIVPITSAVRGTSVSDEEAGEGRSATNGDSMVNDVPSASKQLEEPQSADHPEVDPVPLAS</sequence>
<evidence type="ECO:0000256" key="2">
    <source>
        <dbReference type="SAM" id="MobiDB-lite"/>
    </source>
</evidence>
<accession>A0A1V6TG56</accession>
<evidence type="ECO:0000313" key="3">
    <source>
        <dbReference type="EMBL" id="OQE25358.1"/>
    </source>
</evidence>
<feature type="region of interest" description="Disordered" evidence="2">
    <location>
        <begin position="1"/>
        <end position="23"/>
    </location>
</feature>
<dbReference type="GO" id="GO:0008289">
    <property type="term" value="F:lipid binding"/>
    <property type="evidence" value="ECO:0007669"/>
    <property type="project" value="TreeGrafter"/>
</dbReference>
<dbReference type="AlphaFoldDB" id="A0A1V6TG56"/>
<dbReference type="PANTHER" id="PTHR31962:SF4">
    <property type="entry name" value="PRIMARY COMPONENT OF EISOSOMES (EUROFUNG)"/>
    <property type="match status" value="1"/>
</dbReference>